<proteinExistence type="inferred from homology"/>
<protein>
    <submittedName>
        <fullName evidence="7">Aminodeoxychorismate lyase</fullName>
    </submittedName>
</protein>
<evidence type="ECO:0000256" key="5">
    <source>
        <dbReference type="RuleBase" id="RU004516"/>
    </source>
</evidence>
<evidence type="ECO:0000256" key="1">
    <source>
        <dbReference type="ARBA" id="ARBA00001933"/>
    </source>
</evidence>
<dbReference type="SUPFAM" id="SSF56752">
    <property type="entry name" value="D-aminoacid aminotransferase-like PLP-dependent enzymes"/>
    <property type="match status" value="1"/>
</dbReference>
<keyword evidence="8" id="KW-1185">Reference proteome</keyword>
<organism evidence="7 8">
    <name type="scientific">Nocardioides fonticola</name>
    <dbReference type="NCBI Taxonomy" id="450363"/>
    <lineage>
        <taxon>Bacteria</taxon>
        <taxon>Bacillati</taxon>
        <taxon>Actinomycetota</taxon>
        <taxon>Actinomycetes</taxon>
        <taxon>Propionibacteriales</taxon>
        <taxon>Nocardioidaceae</taxon>
        <taxon>Nocardioides</taxon>
    </lineage>
</organism>
<dbReference type="PANTHER" id="PTHR42743:SF11">
    <property type="entry name" value="AMINODEOXYCHORISMATE LYASE"/>
    <property type="match status" value="1"/>
</dbReference>
<feature type="region of interest" description="Disordered" evidence="6">
    <location>
        <begin position="1"/>
        <end position="21"/>
    </location>
</feature>
<evidence type="ECO:0000313" key="8">
    <source>
        <dbReference type="Proteomes" id="UP001501495"/>
    </source>
</evidence>
<reference evidence="8" key="1">
    <citation type="journal article" date="2019" name="Int. J. Syst. Evol. Microbiol.">
        <title>The Global Catalogue of Microorganisms (GCM) 10K type strain sequencing project: providing services to taxonomists for standard genome sequencing and annotation.</title>
        <authorList>
            <consortium name="The Broad Institute Genomics Platform"/>
            <consortium name="The Broad Institute Genome Sequencing Center for Infectious Disease"/>
            <person name="Wu L."/>
            <person name="Ma J."/>
        </authorList>
    </citation>
    <scope>NUCLEOTIDE SEQUENCE [LARGE SCALE GENOMIC DNA]</scope>
    <source>
        <strain evidence="8">JCM 16703</strain>
    </source>
</reference>
<dbReference type="InterPro" id="IPR018300">
    <property type="entry name" value="Aminotrans_IV_CS"/>
</dbReference>
<gene>
    <name evidence="7" type="ORF">GCM10022215_23850</name>
</gene>
<evidence type="ECO:0000313" key="7">
    <source>
        <dbReference type="EMBL" id="GAA4120356.1"/>
    </source>
</evidence>
<evidence type="ECO:0000256" key="4">
    <source>
        <dbReference type="RuleBase" id="RU004106"/>
    </source>
</evidence>
<dbReference type="InterPro" id="IPR050571">
    <property type="entry name" value="Class-IV_PLP-Dep_Aminotrnsfr"/>
</dbReference>
<evidence type="ECO:0000256" key="3">
    <source>
        <dbReference type="ARBA" id="ARBA00022898"/>
    </source>
</evidence>
<dbReference type="InterPro" id="IPR036038">
    <property type="entry name" value="Aminotransferase-like"/>
</dbReference>
<dbReference type="InterPro" id="IPR001544">
    <property type="entry name" value="Aminotrans_IV"/>
</dbReference>
<dbReference type="Gene3D" id="3.20.10.10">
    <property type="entry name" value="D-amino Acid Aminotransferase, subunit A, domain 2"/>
    <property type="match status" value="1"/>
</dbReference>
<dbReference type="Pfam" id="PF01063">
    <property type="entry name" value="Aminotran_4"/>
    <property type="match status" value="1"/>
</dbReference>
<comment type="cofactor">
    <cofactor evidence="1 5">
        <name>pyridoxal 5'-phosphate</name>
        <dbReference type="ChEBI" id="CHEBI:597326"/>
    </cofactor>
</comment>
<dbReference type="PROSITE" id="PS00770">
    <property type="entry name" value="AA_TRANSFER_CLASS_4"/>
    <property type="match status" value="1"/>
</dbReference>
<sequence length="302" mass="31745">MRTAPADGVLSGSGRGPVGVPEPYREAMRAWIDGRLLDAPTGPAVALTDHGYTVGDGVFEALKVVGGRVRALEMHLDRLAAGAQTLGLPEPDRDAVRDGIAAVLADQDAPMMRLRVTLTGGPSPLGYTRGEGAGTLSVIATPLAPPAPSAVVATVPWPRNERSAVAGVKTTSYAEQVVAMAEARQRGADEAVFANLAGHLCEGASSNVFYVVDGELRTPSLASGCLPGVTRALVIAWTGAREVDEPIATVLREASEAFLTSTTRDVQHIRRWDGVDLPPGQVTAATAQMWRERENELLDVAR</sequence>
<evidence type="ECO:0000256" key="2">
    <source>
        <dbReference type="ARBA" id="ARBA00009320"/>
    </source>
</evidence>
<dbReference type="GO" id="GO:0016829">
    <property type="term" value="F:lyase activity"/>
    <property type="evidence" value="ECO:0007669"/>
    <property type="project" value="UniProtKB-KW"/>
</dbReference>
<dbReference type="InterPro" id="IPR043132">
    <property type="entry name" value="BCAT-like_C"/>
</dbReference>
<keyword evidence="3 5" id="KW-0663">Pyridoxal phosphate</keyword>
<dbReference type="Proteomes" id="UP001501495">
    <property type="component" value="Unassembled WGS sequence"/>
</dbReference>
<comment type="caution">
    <text evidence="7">The sequence shown here is derived from an EMBL/GenBank/DDBJ whole genome shotgun (WGS) entry which is preliminary data.</text>
</comment>
<dbReference type="EMBL" id="BAAAZH010000016">
    <property type="protein sequence ID" value="GAA4120356.1"/>
    <property type="molecule type" value="Genomic_DNA"/>
</dbReference>
<dbReference type="Gene3D" id="3.30.470.10">
    <property type="match status" value="1"/>
</dbReference>
<evidence type="ECO:0000256" key="6">
    <source>
        <dbReference type="SAM" id="MobiDB-lite"/>
    </source>
</evidence>
<accession>A0ABP7XK33</accession>
<name>A0ABP7XK33_9ACTN</name>
<dbReference type="PANTHER" id="PTHR42743">
    <property type="entry name" value="AMINO-ACID AMINOTRANSFERASE"/>
    <property type="match status" value="1"/>
</dbReference>
<keyword evidence="7" id="KW-0456">Lyase</keyword>
<dbReference type="InterPro" id="IPR043131">
    <property type="entry name" value="BCAT-like_N"/>
</dbReference>
<comment type="similarity">
    <text evidence="2 4">Belongs to the class-IV pyridoxal-phosphate-dependent aminotransferase family.</text>
</comment>